<gene>
    <name evidence="4" type="ORF">GOP47_0017106</name>
</gene>
<name>A0A9D4UJW4_ADICA</name>
<accession>A0A9D4UJW4</accession>
<proteinExistence type="predicted"/>
<dbReference type="OrthoDB" id="1921707at2759"/>
<dbReference type="AlphaFoldDB" id="A0A9D4UJW4"/>
<feature type="transmembrane region" description="Helical" evidence="2">
    <location>
        <begin position="53"/>
        <end position="70"/>
    </location>
</feature>
<comment type="caution">
    <text evidence="4">The sequence shown here is derived from an EMBL/GenBank/DDBJ whole genome shotgun (WGS) entry which is preliminary data.</text>
</comment>
<dbReference type="InterPro" id="IPR056682">
    <property type="entry name" value="DUF7780"/>
</dbReference>
<feature type="domain" description="DUF7780" evidence="3">
    <location>
        <begin position="135"/>
        <end position="350"/>
    </location>
</feature>
<keyword evidence="2" id="KW-0472">Membrane</keyword>
<evidence type="ECO:0000256" key="1">
    <source>
        <dbReference type="SAM" id="MobiDB-lite"/>
    </source>
</evidence>
<evidence type="ECO:0000313" key="5">
    <source>
        <dbReference type="Proteomes" id="UP000886520"/>
    </source>
</evidence>
<feature type="region of interest" description="Disordered" evidence="1">
    <location>
        <begin position="393"/>
        <end position="416"/>
    </location>
</feature>
<dbReference type="EMBL" id="JABFUD020000016">
    <property type="protein sequence ID" value="KAI5068761.1"/>
    <property type="molecule type" value="Genomic_DNA"/>
</dbReference>
<organism evidence="4 5">
    <name type="scientific">Adiantum capillus-veneris</name>
    <name type="common">Maidenhair fern</name>
    <dbReference type="NCBI Taxonomy" id="13818"/>
    <lineage>
        <taxon>Eukaryota</taxon>
        <taxon>Viridiplantae</taxon>
        <taxon>Streptophyta</taxon>
        <taxon>Embryophyta</taxon>
        <taxon>Tracheophyta</taxon>
        <taxon>Polypodiopsida</taxon>
        <taxon>Polypodiidae</taxon>
        <taxon>Polypodiales</taxon>
        <taxon>Pteridineae</taxon>
        <taxon>Pteridaceae</taxon>
        <taxon>Vittarioideae</taxon>
        <taxon>Adiantum</taxon>
    </lineage>
</organism>
<evidence type="ECO:0000313" key="4">
    <source>
        <dbReference type="EMBL" id="KAI5068761.1"/>
    </source>
</evidence>
<dbReference type="Pfam" id="PF25002">
    <property type="entry name" value="DUF7780"/>
    <property type="match status" value="2"/>
</dbReference>
<dbReference type="PANTHER" id="PTHR34960:SF1">
    <property type="entry name" value="EMB|CAB68146.1-RELATED"/>
    <property type="match status" value="1"/>
</dbReference>
<dbReference type="PANTHER" id="PTHR34960">
    <property type="entry name" value="EMB|CAB68146.1-RELATED"/>
    <property type="match status" value="1"/>
</dbReference>
<feature type="compositionally biased region" description="Basic residues" evidence="1">
    <location>
        <begin position="396"/>
        <end position="409"/>
    </location>
</feature>
<keyword evidence="5" id="KW-1185">Reference proteome</keyword>
<sequence>MRALVITEQLASASTLRSTAFPKILLIKSSSHNNKNNSVWGVSGCLLKHLRRCILLLFALFLCGSFAFALCTMEGKVKLAVKRSPQERRLLGYYHGDTPMPAQEPTESRSFTTSPSDDTHTKDMSANVASIHHEPALHGLGAVFMKGMKPMQNLIIANLEESCDMLDFRLFLRTLYRSRTMSRADLVLLFPWSSPPSAVLDVLKEEGDSFIKLHGMNFGRGDSLGDFDETQERKTSIDMNSDKRRGPVFWGANATLHGIREQTADLYDSHYGSVVGFDMSELDVTDAFSEFLTNPASQLRRWLCYQMLLGLLRFKFRLVMLVELGGVVIYGDAFANAKWKDFLHLTLEDSAWADAMAESNQIPLDESSSLVDLQGTVIKSVMGTRNMLDNINSKATTKRKRTQEHRRHSKDRERERNLLAGGHAHDDCHHLHDEGKDDSFGGKKEVARSELSSAKQGLMETVYGREVWNSLEQVDKQRSVISSRVILGSMRSAKGIASSMVVEIVRVALQRKNKLSFPDRALLSYLVQKSPHLLGRRVTENLQVMESRDSNICRVETVKLEDVLVGSHDERIYSVLHASTLNTMRTLGPIQNQHDITSQSNVTWSGLILANICSSTTNSWAFYGDCGRRGQAGI</sequence>
<reference evidence="4" key="1">
    <citation type="submission" date="2021-01" db="EMBL/GenBank/DDBJ databases">
        <title>Adiantum capillus-veneris genome.</title>
        <authorList>
            <person name="Fang Y."/>
            <person name="Liao Q."/>
        </authorList>
    </citation>
    <scope>NUCLEOTIDE SEQUENCE</scope>
    <source>
        <strain evidence="4">H3</strain>
        <tissue evidence="4">Leaf</tissue>
    </source>
</reference>
<feature type="domain" description="DUF7780" evidence="3">
    <location>
        <begin position="475"/>
        <end position="530"/>
    </location>
</feature>
<protein>
    <recommendedName>
        <fullName evidence="3">DUF7780 domain-containing protein</fullName>
    </recommendedName>
</protein>
<evidence type="ECO:0000259" key="3">
    <source>
        <dbReference type="Pfam" id="PF25002"/>
    </source>
</evidence>
<keyword evidence="2" id="KW-1133">Transmembrane helix</keyword>
<keyword evidence="2" id="KW-0812">Transmembrane</keyword>
<feature type="region of interest" description="Disordered" evidence="1">
    <location>
        <begin position="94"/>
        <end position="120"/>
    </location>
</feature>
<dbReference type="Proteomes" id="UP000886520">
    <property type="component" value="Chromosome 16"/>
</dbReference>
<evidence type="ECO:0000256" key="2">
    <source>
        <dbReference type="SAM" id="Phobius"/>
    </source>
</evidence>